<reference evidence="2 3" key="1">
    <citation type="journal article" date="2018" name="Syst. Appl. Microbiol.">
        <title>Ereboglobus luteus gen. nov. sp. nov. from cockroach guts, and new insights into the oxygen relationship of the genera Opitutus and Didymococcus (Verrucomicrobia: Opitutaceae).</title>
        <authorList>
            <person name="Tegtmeier D."/>
            <person name="Belitz A."/>
            <person name="Radek R."/>
            <person name="Heimerl T."/>
            <person name="Brune A."/>
        </authorList>
    </citation>
    <scope>NUCLEOTIDE SEQUENCE [LARGE SCALE GENOMIC DNA]</scope>
    <source>
        <strain evidence="2 3">Ho45</strain>
    </source>
</reference>
<gene>
    <name evidence="2" type="ORF">CKA38_03715</name>
</gene>
<dbReference type="KEGG" id="elut:CKA38_03715"/>
<keyword evidence="1" id="KW-1133">Transmembrane helix</keyword>
<dbReference type="RefSeq" id="WP_108824284.1">
    <property type="nucleotide sequence ID" value="NZ_CP023004.1"/>
</dbReference>
<organism evidence="2 3">
    <name type="scientific">Ereboglobus luteus</name>
    <dbReference type="NCBI Taxonomy" id="1796921"/>
    <lineage>
        <taxon>Bacteria</taxon>
        <taxon>Pseudomonadati</taxon>
        <taxon>Verrucomicrobiota</taxon>
        <taxon>Opitutia</taxon>
        <taxon>Opitutales</taxon>
        <taxon>Opitutaceae</taxon>
        <taxon>Ereboglobus</taxon>
    </lineage>
</organism>
<keyword evidence="1" id="KW-0812">Transmembrane</keyword>
<dbReference type="Proteomes" id="UP000244896">
    <property type="component" value="Chromosome"/>
</dbReference>
<dbReference type="EMBL" id="CP023004">
    <property type="protein sequence ID" value="AWI08476.1"/>
    <property type="molecule type" value="Genomic_DNA"/>
</dbReference>
<keyword evidence="3" id="KW-1185">Reference proteome</keyword>
<evidence type="ECO:0000256" key="1">
    <source>
        <dbReference type="SAM" id="Phobius"/>
    </source>
</evidence>
<dbReference type="OrthoDB" id="195807at2"/>
<name>A0A2U8E0X6_9BACT</name>
<feature type="transmembrane region" description="Helical" evidence="1">
    <location>
        <begin position="12"/>
        <end position="34"/>
    </location>
</feature>
<dbReference type="AlphaFoldDB" id="A0A2U8E0X6"/>
<evidence type="ECO:0000313" key="3">
    <source>
        <dbReference type="Proteomes" id="UP000244896"/>
    </source>
</evidence>
<proteinExistence type="predicted"/>
<evidence type="ECO:0000313" key="2">
    <source>
        <dbReference type="EMBL" id="AWI08476.1"/>
    </source>
</evidence>
<protein>
    <submittedName>
        <fullName evidence="2">Uncharacterized protein</fullName>
    </submittedName>
</protein>
<sequence length="180" mass="20051">MQQTKKITYRATPVWAFAAAAAFILCAGLIYYWYTTSKSNKAAVTRLNSSINNTRKSVTSLSGDYSDNKAEQARADANKVRASMMTGSEADAFITGLRPTWSVLARSENPTEEFIKRHYQIARGSAPVSVWPEVLALFNRLKEIDSLAVDSVDIQTIGDSRKREFSRISLSLTVYVKNPE</sequence>
<keyword evidence="1" id="KW-0472">Membrane</keyword>
<accession>A0A2U8E0X6</accession>